<dbReference type="OrthoDB" id="8958038at2759"/>
<dbReference type="Proteomes" id="UP000299102">
    <property type="component" value="Unassembled WGS sequence"/>
</dbReference>
<organism evidence="1 2">
    <name type="scientific">Eumeta variegata</name>
    <name type="common">Bagworm moth</name>
    <name type="synonym">Eumeta japonica</name>
    <dbReference type="NCBI Taxonomy" id="151549"/>
    <lineage>
        <taxon>Eukaryota</taxon>
        <taxon>Metazoa</taxon>
        <taxon>Ecdysozoa</taxon>
        <taxon>Arthropoda</taxon>
        <taxon>Hexapoda</taxon>
        <taxon>Insecta</taxon>
        <taxon>Pterygota</taxon>
        <taxon>Neoptera</taxon>
        <taxon>Endopterygota</taxon>
        <taxon>Lepidoptera</taxon>
        <taxon>Glossata</taxon>
        <taxon>Ditrysia</taxon>
        <taxon>Tineoidea</taxon>
        <taxon>Psychidae</taxon>
        <taxon>Oiketicinae</taxon>
        <taxon>Eumeta</taxon>
    </lineage>
</organism>
<keyword evidence="2" id="KW-1185">Reference proteome</keyword>
<evidence type="ECO:0000313" key="2">
    <source>
        <dbReference type="Proteomes" id="UP000299102"/>
    </source>
</evidence>
<sequence length="127" mass="13750">MGAGQSVKTALASTLRERSSLHPLLEAEHIVNSRLLTEVDIEPVEAEGLMPNHFLIGRSYGAAAAGHFNDNVLLGSASWRTYKNLVDHFWQALPILVPGRARGDLICCASVEGDIVLIVDPSLSRFS</sequence>
<name>A0A4C1SSU6_EUMVA</name>
<evidence type="ECO:0000313" key="1">
    <source>
        <dbReference type="EMBL" id="GBP05025.1"/>
    </source>
</evidence>
<dbReference type="EMBL" id="BGZK01000016">
    <property type="protein sequence ID" value="GBP05025.1"/>
    <property type="molecule type" value="Genomic_DNA"/>
</dbReference>
<comment type="caution">
    <text evidence="1">The sequence shown here is derived from an EMBL/GenBank/DDBJ whole genome shotgun (WGS) entry which is preliminary data.</text>
</comment>
<dbReference type="AlphaFoldDB" id="A0A4C1SSU6"/>
<accession>A0A4C1SSU6</accession>
<proteinExistence type="predicted"/>
<gene>
    <name evidence="1" type="ORF">EVAR_3375_1</name>
</gene>
<protein>
    <submittedName>
        <fullName evidence="1">Uncharacterized protein</fullName>
    </submittedName>
</protein>
<reference evidence="1 2" key="1">
    <citation type="journal article" date="2019" name="Commun. Biol.">
        <title>The bagworm genome reveals a unique fibroin gene that provides high tensile strength.</title>
        <authorList>
            <person name="Kono N."/>
            <person name="Nakamura H."/>
            <person name="Ohtoshi R."/>
            <person name="Tomita M."/>
            <person name="Numata K."/>
            <person name="Arakawa K."/>
        </authorList>
    </citation>
    <scope>NUCLEOTIDE SEQUENCE [LARGE SCALE GENOMIC DNA]</scope>
</reference>